<evidence type="ECO:0000313" key="3">
    <source>
        <dbReference type="EMBL" id="KYG79321.1"/>
    </source>
</evidence>
<proteinExistence type="predicted"/>
<organism evidence="3 4">
    <name type="scientific">Roseivirga seohaensis</name>
    <dbReference type="NCBI Taxonomy" id="1914963"/>
    <lineage>
        <taxon>Bacteria</taxon>
        <taxon>Pseudomonadati</taxon>
        <taxon>Bacteroidota</taxon>
        <taxon>Cytophagia</taxon>
        <taxon>Cytophagales</taxon>
        <taxon>Roseivirgaceae</taxon>
        <taxon>Roseivirga</taxon>
    </lineage>
</organism>
<dbReference type="AlphaFoldDB" id="A0A150XKV4"/>
<feature type="compositionally biased region" description="Basic residues" evidence="1">
    <location>
        <begin position="403"/>
        <end position="416"/>
    </location>
</feature>
<reference evidence="3 4" key="1">
    <citation type="submission" date="2016-01" db="EMBL/GenBank/DDBJ databases">
        <title>Genome sequencing of Roseivirga seohaensis SW-152.</title>
        <authorList>
            <person name="Selvaratnam C."/>
            <person name="Thevarajoo S."/>
            <person name="Goh K.M."/>
            <person name="Ee R."/>
            <person name="Chan K.-G."/>
            <person name="Chong C.S."/>
        </authorList>
    </citation>
    <scope>NUCLEOTIDE SEQUENCE [LARGE SCALE GENOMIC DNA]</scope>
    <source>
        <strain evidence="3 4">SW-152</strain>
    </source>
</reference>
<feature type="domain" description="MobA/VirD2-like nuclease" evidence="2">
    <location>
        <begin position="17"/>
        <end position="151"/>
    </location>
</feature>
<protein>
    <submittedName>
        <fullName evidence="3">Relaxase/mobilization nuclease</fullName>
    </submittedName>
</protein>
<accession>A0A150XKV4</accession>
<dbReference type="STRING" id="1914963.AWW67_13170"/>
<sequence length="416" mass="46994">MVARISTGKSIGGIMNYNENKVGQGEAKFLLAKGFLTDQKPLTFSSKINRFLKLTSKNQRAKTNALHISLNFSNKDVLTEEKLTAIAGHYMERIGFGNQPFLVYQHFDAAHPHIHIVTTNIDQRGKRLETHNLGKIQSEIARKEIEKQFGLVKAEDQKRTKEFLLAPLQKAEYGKSETKAAISNIVRNVVRAYQFTSMAELNAVLRQFNVTADRGEEGSRMHQRRGLVYSISDEKGNKQGVPIKASSIYSKPTLAKLEEKYALNKEKRKTNKPRLQRVIDKALIDANTKEAFTETLRKKGVRALFRENEAGRIYGVTFIDNVNRCVFNGSALGKAYSANALATKLWPEQTAPKDEEKFPTAPIREVSKGESTFPPKGRTLSTQDIKVDLLGENPDDPLPYPLRPKKRKRKKRKPNN</sequence>
<gene>
    <name evidence="3" type="ORF">AWW67_13170</name>
</gene>
<dbReference type="Proteomes" id="UP000075663">
    <property type="component" value="Unassembled WGS sequence"/>
</dbReference>
<dbReference type="RefSeq" id="WP_062303434.1">
    <property type="nucleotide sequence ID" value="NZ_LRPB01000049.1"/>
</dbReference>
<dbReference type="Pfam" id="PF03432">
    <property type="entry name" value="Relaxase"/>
    <property type="match status" value="1"/>
</dbReference>
<name>A0A150XKV4_9BACT</name>
<comment type="caution">
    <text evidence="3">The sequence shown here is derived from an EMBL/GenBank/DDBJ whole genome shotgun (WGS) entry which is preliminary data.</text>
</comment>
<evidence type="ECO:0000256" key="1">
    <source>
        <dbReference type="SAM" id="MobiDB-lite"/>
    </source>
</evidence>
<evidence type="ECO:0000313" key="4">
    <source>
        <dbReference type="Proteomes" id="UP000075663"/>
    </source>
</evidence>
<feature type="region of interest" description="Disordered" evidence="1">
    <location>
        <begin position="350"/>
        <end position="416"/>
    </location>
</feature>
<dbReference type="InterPro" id="IPR005094">
    <property type="entry name" value="Endonuclease_MobA/VirD2"/>
</dbReference>
<dbReference type="EMBL" id="LRPB01000049">
    <property type="protein sequence ID" value="KYG79321.1"/>
    <property type="molecule type" value="Genomic_DNA"/>
</dbReference>
<evidence type="ECO:0000259" key="2">
    <source>
        <dbReference type="Pfam" id="PF03432"/>
    </source>
</evidence>